<dbReference type="Proteomes" id="UP000198251">
    <property type="component" value="Chromosome I"/>
</dbReference>
<accession>A0A1C5G6Y6</accession>
<dbReference type="AlphaFoldDB" id="A0A1C5G6Y6"/>
<dbReference type="EMBL" id="LT607733">
    <property type="protein sequence ID" value="SCG15634.1"/>
    <property type="molecule type" value="Genomic_DNA"/>
</dbReference>
<sequence>MAVTTGDGILGLVVPDGREPSVADDAYRFRADPLSGT</sequence>
<evidence type="ECO:0000313" key="1">
    <source>
        <dbReference type="EMBL" id="SCG15634.1"/>
    </source>
</evidence>
<reference evidence="1 2" key="1">
    <citation type="submission" date="2016-06" db="EMBL/GenBank/DDBJ databases">
        <authorList>
            <person name="Kjaerup R.B."/>
            <person name="Dalgaard T.S."/>
            <person name="Juul-Madsen H.R."/>
        </authorList>
    </citation>
    <scope>NUCLEOTIDE SEQUENCE [LARGE SCALE GENOMIC DNA]</scope>
    <source>
        <strain evidence="1 2">DSM 43913</strain>
    </source>
</reference>
<name>A0A1C5G6Y6_MICEH</name>
<keyword evidence="2" id="KW-1185">Reference proteome</keyword>
<evidence type="ECO:0000313" key="2">
    <source>
        <dbReference type="Proteomes" id="UP000198251"/>
    </source>
</evidence>
<gene>
    <name evidence="1" type="ORF">GA0070610_1873</name>
</gene>
<protein>
    <submittedName>
        <fullName evidence="1">Uncharacterized protein</fullName>
    </submittedName>
</protein>
<organism evidence="1 2">
    <name type="scientific">Micromonospora echinofusca</name>
    <dbReference type="NCBI Taxonomy" id="47858"/>
    <lineage>
        <taxon>Bacteria</taxon>
        <taxon>Bacillati</taxon>
        <taxon>Actinomycetota</taxon>
        <taxon>Actinomycetes</taxon>
        <taxon>Micromonosporales</taxon>
        <taxon>Micromonosporaceae</taxon>
        <taxon>Micromonospora</taxon>
    </lineage>
</organism>
<proteinExistence type="predicted"/>